<dbReference type="InterPro" id="IPR053737">
    <property type="entry name" value="Type_II_TA_Toxin"/>
</dbReference>
<keyword evidence="8" id="KW-0325">Glycoprotein</keyword>
<dbReference type="InterPro" id="IPR036844">
    <property type="entry name" value="Hint_dom_sf"/>
</dbReference>
<dbReference type="InterPro" id="IPR045619">
    <property type="entry name" value="DUF6443"/>
</dbReference>
<dbReference type="Pfam" id="PF02661">
    <property type="entry name" value="Fic"/>
    <property type="match status" value="1"/>
</dbReference>
<evidence type="ECO:0000313" key="11">
    <source>
        <dbReference type="EMBL" id="MVN79212.1"/>
    </source>
</evidence>
<name>A0A7K1TLH6_9BACT</name>
<dbReference type="SUPFAM" id="SSF52047">
    <property type="entry name" value="RNI-like"/>
    <property type="match status" value="1"/>
</dbReference>
<feature type="domain" description="Fido" evidence="10">
    <location>
        <begin position="2230"/>
        <end position="2364"/>
    </location>
</feature>
<dbReference type="Gene3D" id="2.170.16.10">
    <property type="entry name" value="Hedgehog/Intein (Hint) domain"/>
    <property type="match status" value="1"/>
</dbReference>
<keyword evidence="6" id="KW-1133">Transmembrane helix</keyword>
<evidence type="ECO:0000256" key="5">
    <source>
        <dbReference type="ARBA" id="ARBA00022737"/>
    </source>
</evidence>
<evidence type="ECO:0000256" key="9">
    <source>
        <dbReference type="SAM" id="SignalP"/>
    </source>
</evidence>
<keyword evidence="4 9" id="KW-0732">Signal</keyword>
<evidence type="ECO:0000313" key="12">
    <source>
        <dbReference type="Proteomes" id="UP000441336"/>
    </source>
</evidence>
<dbReference type="InterPro" id="IPR003587">
    <property type="entry name" value="Hint_dom_N"/>
</dbReference>
<protein>
    <recommendedName>
        <fullName evidence="10">Fido domain-containing protein</fullName>
    </recommendedName>
</protein>
<keyword evidence="5" id="KW-0677">Repeat</keyword>
<gene>
    <name evidence="11" type="ORF">GO988_23010</name>
</gene>
<dbReference type="GO" id="GO:0016020">
    <property type="term" value="C:membrane"/>
    <property type="evidence" value="ECO:0007669"/>
    <property type="project" value="UniProtKB-SubCell"/>
</dbReference>
<dbReference type="PROSITE" id="PS50817">
    <property type="entry name" value="INTEIN_N_TER"/>
    <property type="match status" value="1"/>
</dbReference>
<dbReference type="InterPro" id="IPR003591">
    <property type="entry name" value="Leu-rich_rpt_typical-subtyp"/>
</dbReference>
<dbReference type="Gene3D" id="3.80.10.10">
    <property type="entry name" value="Ribonuclease Inhibitor"/>
    <property type="match status" value="5"/>
</dbReference>
<evidence type="ECO:0000256" key="6">
    <source>
        <dbReference type="ARBA" id="ARBA00022989"/>
    </source>
</evidence>
<dbReference type="FunFam" id="3.80.10.10:FF:000233">
    <property type="entry name" value="Leucine-rich repeat receptor-like protein kinase TDR"/>
    <property type="match status" value="1"/>
</dbReference>
<dbReference type="Pfam" id="PF13855">
    <property type="entry name" value="LRR_8"/>
    <property type="match status" value="4"/>
</dbReference>
<dbReference type="Gene3D" id="2.180.10.10">
    <property type="entry name" value="RHS repeat-associated core"/>
    <property type="match status" value="2"/>
</dbReference>
<feature type="signal peptide" evidence="9">
    <location>
        <begin position="1"/>
        <end position="33"/>
    </location>
</feature>
<dbReference type="CDD" id="cd00081">
    <property type="entry name" value="Hint"/>
    <property type="match status" value="1"/>
</dbReference>
<evidence type="ECO:0000256" key="3">
    <source>
        <dbReference type="ARBA" id="ARBA00022692"/>
    </source>
</evidence>
<evidence type="ECO:0000256" key="4">
    <source>
        <dbReference type="ARBA" id="ARBA00022729"/>
    </source>
</evidence>
<dbReference type="InterPro" id="IPR003812">
    <property type="entry name" value="Fido"/>
</dbReference>
<dbReference type="InterPro" id="IPR022385">
    <property type="entry name" value="Rhs_assc_core"/>
</dbReference>
<keyword evidence="2" id="KW-0433">Leucine-rich repeat</keyword>
<keyword evidence="12" id="KW-1185">Reference proteome</keyword>
<dbReference type="Pfam" id="PF07591">
    <property type="entry name" value="PT-HINT"/>
    <property type="match status" value="1"/>
</dbReference>
<dbReference type="PROSITE" id="PS51459">
    <property type="entry name" value="FIDO"/>
    <property type="match status" value="1"/>
</dbReference>
<dbReference type="NCBIfam" id="TIGR03696">
    <property type="entry name" value="Rhs_assc_core"/>
    <property type="match status" value="1"/>
</dbReference>
<dbReference type="SMART" id="SM00306">
    <property type="entry name" value="HintN"/>
    <property type="match status" value="1"/>
</dbReference>
<dbReference type="Pfam" id="PF20041">
    <property type="entry name" value="DUF6443"/>
    <property type="match status" value="1"/>
</dbReference>
<dbReference type="InterPro" id="IPR050994">
    <property type="entry name" value="At_inactive_RLKs"/>
</dbReference>
<dbReference type="Proteomes" id="UP000441336">
    <property type="component" value="Unassembled WGS sequence"/>
</dbReference>
<reference evidence="11 12" key="1">
    <citation type="submission" date="2019-12" db="EMBL/GenBank/DDBJ databases">
        <title>Hymenobacter sp. HMF4947 Genome sequencing and assembly.</title>
        <authorList>
            <person name="Kang H."/>
            <person name="Cha I."/>
            <person name="Kim H."/>
            <person name="Joh K."/>
        </authorList>
    </citation>
    <scope>NUCLEOTIDE SEQUENCE [LARGE SCALE GENOMIC DNA]</scope>
    <source>
        <strain evidence="11 12">HMF4947</strain>
    </source>
</reference>
<dbReference type="InterPro" id="IPR032675">
    <property type="entry name" value="LRR_dom_sf"/>
</dbReference>
<comment type="subcellular location">
    <subcellularLocation>
        <location evidence="1">Membrane</location>
        <topology evidence="1">Single-pass membrane protein</topology>
    </subcellularLocation>
</comment>
<feature type="chain" id="PRO_5029837469" description="Fido domain-containing protein" evidence="9">
    <location>
        <begin position="34"/>
        <end position="2364"/>
    </location>
</feature>
<evidence type="ECO:0000256" key="8">
    <source>
        <dbReference type="ARBA" id="ARBA00023180"/>
    </source>
</evidence>
<dbReference type="SUPFAM" id="SSF51294">
    <property type="entry name" value="Hedgehog/intein (Hint) domain"/>
    <property type="match status" value="1"/>
</dbReference>
<dbReference type="NCBIfam" id="TIGR01443">
    <property type="entry name" value="intein_Cterm"/>
    <property type="match status" value="1"/>
</dbReference>
<dbReference type="Gene3D" id="1.20.120.1870">
    <property type="entry name" value="Fic/DOC protein, Fido domain"/>
    <property type="match status" value="1"/>
</dbReference>
<dbReference type="PROSITE" id="PS50818">
    <property type="entry name" value="INTEIN_C_TER"/>
    <property type="match status" value="1"/>
</dbReference>
<dbReference type="SUPFAM" id="SSF52058">
    <property type="entry name" value="L domain-like"/>
    <property type="match status" value="1"/>
</dbReference>
<accession>A0A7K1TLH6</accession>
<dbReference type="GO" id="GO:0016539">
    <property type="term" value="P:intein-mediated protein splicing"/>
    <property type="evidence" value="ECO:0007669"/>
    <property type="project" value="InterPro"/>
</dbReference>
<evidence type="ECO:0000256" key="7">
    <source>
        <dbReference type="ARBA" id="ARBA00023136"/>
    </source>
</evidence>
<sequence length="2364" mass="256743">MRRTSTAYPFRFLCRLLLCLPALLCAGRGQAQALPPSEGLIPDSTELRVLRQFYHATGGGVSTFWLPGSTLADAAQAGAVGVAGGDVVSLNLSARQLPGSLPAALSQLAQLQRLVLADNQFSGALPASWGQLTHLTFVDLGHNQLSDSLPASWGQLTQLTYLYLAANQLRGRLPAAWSQMAQLQTLNLSYNQFTGSLPAAWSQLAALQTLYLNQNQLSGSLPTTWEHFPQLTYFNAGQNQLSGPLPAEWGHFGSLQTLVLGDNQLNGALPASWGQLAHLTYVDLGHNQLSDSLPASWGQLSQLTYLYLAANQLRGRLPAAWGQLAQLQTLNLSYNQFVGPLPAAWGQLAALQTLYLNQNQFSGPLPEAWGHLAQLTSLNAEQNLLTGPLPDSLGQCSHLRGLYLHQNQITGPLPTGWGQLTQLQQLYLQSNALSGAIPASWGQLHSLTILELSYNQLSKSLPVELAQLTSLSYLGLLNNHLQGSLQPLVGMRSLTSVNAAGNRFSGELPTGLGQLVNLNYLYLDGNQLAGPVPAALGQLPHLYQLTLAGNHLSGTLPASVVRLPTLSYLQLAGNDLTAVEDLGGVTGLTLNSNLTSNYLDYVSLERLFTAPQQGRIGSLDVRGQRPSPRIDTLSYLAGESLVLRVPAAALGRYLYRYQWQRLVGSQWVNMPGDTLLTKTWAQATAAEQGTYRLAMHNRWFTDPSTGPTELYSAMVYTDLLPYKPLAQNKPDDTNPGSLVLAPADTASWRLAAGAAGDVNYVRSWSPRVALTEAGRVAAAPVDSVSTSTQYLDGLGRPVQTVLRQASPRRRDLVQPQAYDGLGREPRQYLPYPDSVQGRGGYRPQALAAQDAFYRRVGPGPGLQGPLDSLDVTRGVARTGAAYAATQFEDSPLNRVLAQGAAGEAWQLTSGHIQQRLERPNTETDSIPRFVPGYDPASLDPGYQGYYKAGELWGTEVADTHGPTEPGAKGYRTIEWKDKLGQVVLKQVEANRLGMSNTLRSRWLRTAYVYDDFSRLRFVLQPEATKVVLPLGQGPQSVPVAVQPFLFHYRYDARGRQIAKQVPGQDGETRVVFDQLDRPVLSQDAQQRRHQQWSWTKYDALGRIILSGLVTRLDSADQPRLQALATADTLESHQYEQRSASAAPHYYTTTHAFPQLGQGSFDAGQVLTVTYYDDYNFNSDAQQLADASYDARTDSQFPSGAAPVADALRTQGLTTRTKTRVLGVVETDDVTQPAAWLTTTTFYDERARPVQVQTTNARWGLDLLTTQLDFTGKVVQSVAVHQGPSHTPVTVAEFFRYDHTGRLLSTRQQLPGEAHAALLDTVSYNEIGQATRKTLGTGRLRQDVDYAYNIRGWLTSLNDPYQPAKEDLFNLSLHYERGFTKGYEQYNGNLTGQTWRGRDGVQRAYGYVYDPLNRLLQGDFVARTTTSLLTPSVGLWQAEEDNYRLSFVSYDDNGNIRTLRRRGLLQNATHAQAKQYGAVDNLTYTYQGNRLQAVDDLVTGNQLARPQTYHGAPTSLAGDFQEQGVKLAQEYLYDANGNLTQDKNKGITGIAYNHLNLPRQIHFGSVGDSLVFRYSAAGQKVAKLVYQTGKPMQRTDYLGPYQYEQDSLKFFPHAEGRVLRFVSYDNANQPTVKYQREFTFKDHLGNLRLAYRLGQTRTYLASLEQDAPTRKRETQQFDSLSVSQPIATATSYTYGGGTYAARLNASGGPAAQPLGPLTQLTVQKGDTLRVYAPGLYPQKVNNSSFAFSLASFVTSLLQPAPAGGPAGVDGSRRGGLPLLQIGLGAGLASLPQLSGGVPKGYLRVLVFNQDSALVDQRTLQLTQAALGSYQVLDTQWLPITQNGYVTVYVGNESPVDVYFDELRIVHRQGLQVQENQYDPYGLELAGISGAAPGLRLKNFYQFNGKENQLDLGLNWNHHDWRFFDYQLGRWHAVDPKVEDGQENWTPYAFGYDNAVRFNDPDGNCPTCITAAAGAVIGAMLGAGIEAGTQMYHNGGHVSDWHAVGGAAVQGGVTGGVAGLTGGTSLLAVGAAGAVSNVAGGAARNAYDGKPITVGSVAKDAAIGAVAGVGGHLAGKAIGAVASRLSRGAATEAEAGAGSAARGAKAPCGCFTAGTGISTRRGHKYIEQVQVGDSVWAYNERTRQTALRPVTHLFRHERDTVYVLHTATGEALRTTSDHPFYVRGQWVRVKRLRVGDSLVSQSGQRHVLRRIDLKPEHVTVYNFTVDELHTYFVGQNAILVHNSGPCPTGASAGGAFNPKSFADELVSINKTTEGGGALLNGNPSSVINSAMYYEKPAEQGAAIFRGISHGHMFVDGNKRTAVAAFRSFAAQNGLKTVSQAQMMKIATEVAKGTITDVSKIAGMLTR</sequence>
<comment type="caution">
    <text evidence="11">The sequence shown here is derived from an EMBL/GenBank/DDBJ whole genome shotgun (WGS) entry which is preliminary data.</text>
</comment>
<dbReference type="PANTHER" id="PTHR48010">
    <property type="entry name" value="OS05G0588300 PROTEIN"/>
    <property type="match status" value="1"/>
</dbReference>
<evidence type="ECO:0000256" key="1">
    <source>
        <dbReference type="ARBA" id="ARBA00004167"/>
    </source>
</evidence>
<dbReference type="EMBL" id="WQKZ01000011">
    <property type="protein sequence ID" value="MVN79212.1"/>
    <property type="molecule type" value="Genomic_DNA"/>
</dbReference>
<dbReference type="InterPro" id="IPR001611">
    <property type="entry name" value="Leu-rich_rpt"/>
</dbReference>
<dbReference type="SMART" id="SM00369">
    <property type="entry name" value="LRR_TYP"/>
    <property type="match status" value="15"/>
</dbReference>
<dbReference type="FunFam" id="3.80.10.10:FF:000095">
    <property type="entry name" value="LRR receptor-like serine/threonine-protein kinase GSO1"/>
    <property type="match status" value="1"/>
</dbReference>
<evidence type="ECO:0000256" key="2">
    <source>
        <dbReference type="ARBA" id="ARBA00022614"/>
    </source>
</evidence>
<evidence type="ECO:0000259" key="10">
    <source>
        <dbReference type="PROSITE" id="PS51459"/>
    </source>
</evidence>
<organism evidence="11 12">
    <name type="scientific">Hymenobacter ginkgonis</name>
    <dbReference type="NCBI Taxonomy" id="2682976"/>
    <lineage>
        <taxon>Bacteria</taxon>
        <taxon>Pseudomonadati</taxon>
        <taxon>Bacteroidota</taxon>
        <taxon>Cytophagia</taxon>
        <taxon>Cytophagales</taxon>
        <taxon>Hymenobacteraceae</taxon>
        <taxon>Hymenobacter</taxon>
    </lineage>
</organism>
<dbReference type="PANTHER" id="PTHR48010:SF58">
    <property type="entry name" value="RECEPTOR PROTEIN KINASE-LIKE PROTEIN ZAR1"/>
    <property type="match status" value="1"/>
</dbReference>
<dbReference type="InterPro" id="IPR006141">
    <property type="entry name" value="Intein_N"/>
</dbReference>
<proteinExistence type="predicted"/>
<keyword evidence="3" id="KW-0812">Transmembrane</keyword>
<keyword evidence="7" id="KW-0472">Membrane</keyword>
<dbReference type="InterPro" id="IPR030934">
    <property type="entry name" value="Intein_C"/>
</dbReference>